<comment type="caution">
    <text evidence="1">The sequence shown here is derived from an EMBL/GenBank/DDBJ whole genome shotgun (WGS) entry which is preliminary data.</text>
</comment>
<keyword evidence="2" id="KW-1185">Reference proteome</keyword>
<dbReference type="EMBL" id="QTSX02007145">
    <property type="protein sequence ID" value="KAJ9050657.1"/>
    <property type="molecule type" value="Genomic_DNA"/>
</dbReference>
<accession>A0ACC2RKS9</accession>
<organism evidence="1 2">
    <name type="scientific">Entomophthora muscae</name>
    <dbReference type="NCBI Taxonomy" id="34485"/>
    <lineage>
        <taxon>Eukaryota</taxon>
        <taxon>Fungi</taxon>
        <taxon>Fungi incertae sedis</taxon>
        <taxon>Zoopagomycota</taxon>
        <taxon>Entomophthoromycotina</taxon>
        <taxon>Entomophthoromycetes</taxon>
        <taxon>Entomophthorales</taxon>
        <taxon>Entomophthoraceae</taxon>
        <taxon>Entomophthora</taxon>
    </lineage>
</organism>
<evidence type="ECO:0000313" key="2">
    <source>
        <dbReference type="Proteomes" id="UP001165960"/>
    </source>
</evidence>
<keyword evidence="1" id="KW-0396">Initiation factor</keyword>
<dbReference type="Proteomes" id="UP001165960">
    <property type="component" value="Unassembled WGS sequence"/>
</dbReference>
<reference evidence="1" key="1">
    <citation type="submission" date="2022-04" db="EMBL/GenBank/DDBJ databases">
        <title>Genome of the entomopathogenic fungus Entomophthora muscae.</title>
        <authorList>
            <person name="Elya C."/>
            <person name="Lovett B.R."/>
            <person name="Lee E."/>
            <person name="Macias A.M."/>
            <person name="Hajek A.E."/>
            <person name="De Bivort B.L."/>
            <person name="Kasson M.T."/>
            <person name="De Fine Licht H.H."/>
            <person name="Stajich J.E."/>
        </authorList>
    </citation>
    <scope>NUCLEOTIDE SEQUENCE</scope>
    <source>
        <strain evidence="1">Berkeley</strain>
    </source>
</reference>
<evidence type="ECO:0000313" key="1">
    <source>
        <dbReference type="EMBL" id="KAJ9050657.1"/>
    </source>
</evidence>
<sequence>MANRQAQAKGGRKEGKSSSGGGVGLPGGEEDILQAVVLADSFDSRFKPLTEDTPRCLLPLCNVPMIEYAFELLVLSAVKEIFVLACSHADKVREYIRIEWSKQGASVKIHVIVTQQLLSVGDALREVDAKSIIRSDFILISADTVSNVKLQDAVKAHNLSYRILER</sequence>
<protein>
    <submittedName>
        <fullName evidence="1">Translation initiation factor eIF-2B epsilon subunit, GEF</fullName>
    </submittedName>
</protein>
<proteinExistence type="predicted"/>
<gene>
    <name evidence="1" type="primary">GCD6_2</name>
    <name evidence="1" type="ORF">DSO57_1012624</name>
</gene>
<keyword evidence="1" id="KW-0648">Protein biosynthesis</keyword>
<name>A0ACC2RKS9_9FUNG</name>